<dbReference type="EMBL" id="PGEX01000001">
    <property type="protein sequence ID" value="PJJ42360.1"/>
    <property type="molecule type" value="Genomic_DNA"/>
</dbReference>
<name>A0A2M9A9I7_9BACT</name>
<organism evidence="1 2">
    <name type="scientific">Hallerella succinigenes</name>
    <dbReference type="NCBI Taxonomy" id="1896222"/>
    <lineage>
        <taxon>Bacteria</taxon>
        <taxon>Pseudomonadati</taxon>
        <taxon>Fibrobacterota</taxon>
        <taxon>Fibrobacteria</taxon>
        <taxon>Fibrobacterales</taxon>
        <taxon>Fibrobacteraceae</taxon>
        <taxon>Hallerella</taxon>
    </lineage>
</organism>
<evidence type="ECO:0000313" key="1">
    <source>
        <dbReference type="EMBL" id="PJJ42360.1"/>
    </source>
</evidence>
<comment type="caution">
    <text evidence="1">The sequence shown here is derived from an EMBL/GenBank/DDBJ whole genome shotgun (WGS) entry which is preliminary data.</text>
</comment>
<keyword evidence="2" id="KW-1185">Reference proteome</keyword>
<protein>
    <submittedName>
        <fullName evidence="1">Uncharacterized protein</fullName>
    </submittedName>
</protein>
<sequence length="103" mass="11443">MKLSIDDVKEIVNKVTQGGGNYTPLEAELARMCLKYRATIGRLAAEKAEMFDALYSVYSSLNSAKFADGLREKHKNVLAGNSKAMFAKAVKLDQKLKELNDEE</sequence>
<accession>A0A2M9A9I7</accession>
<reference evidence="1 2" key="1">
    <citation type="submission" date="2017-11" db="EMBL/GenBank/DDBJ databases">
        <title>Animal gut microbial communities from fecal samples from Wisconsin, USA.</title>
        <authorList>
            <person name="Neumann A."/>
        </authorList>
    </citation>
    <scope>NUCLEOTIDE SEQUENCE [LARGE SCALE GENOMIC DNA]</scope>
    <source>
        <strain evidence="1 2">UWS3</strain>
    </source>
</reference>
<gene>
    <name evidence="1" type="ORF">BGX16_2386</name>
</gene>
<proteinExistence type="predicted"/>
<dbReference type="AlphaFoldDB" id="A0A2M9A9I7"/>
<dbReference type="Proteomes" id="UP000231134">
    <property type="component" value="Unassembled WGS sequence"/>
</dbReference>
<dbReference type="RefSeq" id="WP_100426220.1">
    <property type="nucleotide sequence ID" value="NZ_PGEX01000001.1"/>
</dbReference>
<evidence type="ECO:0000313" key="2">
    <source>
        <dbReference type="Proteomes" id="UP000231134"/>
    </source>
</evidence>